<dbReference type="AlphaFoldDB" id="A0A417Y362"/>
<accession>A0A417Y362</accession>
<feature type="domain" description="Amidohydrolase-related" evidence="2">
    <location>
        <begin position="63"/>
        <end position="409"/>
    </location>
</feature>
<dbReference type="SUPFAM" id="SSF51338">
    <property type="entry name" value="Composite domain of metallo-dependent hydrolases"/>
    <property type="match status" value="1"/>
</dbReference>
<dbReference type="PANTHER" id="PTHR43135:SF3">
    <property type="entry name" value="ALPHA-D-RIBOSE 1-METHYLPHOSPHONATE 5-TRIPHOSPHATE DIPHOSPHATASE"/>
    <property type="match status" value="1"/>
</dbReference>
<gene>
    <name evidence="3" type="ORF">D0Z08_12395</name>
</gene>
<dbReference type="InterPro" id="IPR032466">
    <property type="entry name" value="Metal_Hydrolase"/>
</dbReference>
<dbReference type="GO" id="GO:0016810">
    <property type="term" value="F:hydrolase activity, acting on carbon-nitrogen (but not peptide) bonds"/>
    <property type="evidence" value="ECO:0007669"/>
    <property type="project" value="InterPro"/>
</dbReference>
<evidence type="ECO:0000313" key="4">
    <source>
        <dbReference type="Proteomes" id="UP000283644"/>
    </source>
</evidence>
<evidence type="ECO:0000313" key="3">
    <source>
        <dbReference type="EMBL" id="RHW26974.1"/>
    </source>
</evidence>
<keyword evidence="4" id="KW-1185">Reference proteome</keyword>
<name>A0A417Y362_9ACTN</name>
<dbReference type="PANTHER" id="PTHR43135">
    <property type="entry name" value="ALPHA-D-RIBOSE 1-METHYLPHOSPHONATE 5-TRIPHOSPHATE DIPHOSPHATASE"/>
    <property type="match status" value="1"/>
</dbReference>
<proteinExistence type="predicted"/>
<dbReference type="Gene3D" id="2.30.40.10">
    <property type="entry name" value="Urease, subunit C, domain 1"/>
    <property type="match status" value="1"/>
</dbReference>
<evidence type="ECO:0000259" key="2">
    <source>
        <dbReference type="Pfam" id="PF01979"/>
    </source>
</evidence>
<dbReference type="OrthoDB" id="3514520at2"/>
<dbReference type="EMBL" id="QXGH01000015">
    <property type="protein sequence ID" value="RHW26974.1"/>
    <property type="molecule type" value="Genomic_DNA"/>
</dbReference>
<keyword evidence="3" id="KW-0378">Hydrolase</keyword>
<dbReference type="InterPro" id="IPR051781">
    <property type="entry name" value="Metallo-dep_Hydrolase"/>
</dbReference>
<dbReference type="InterPro" id="IPR006680">
    <property type="entry name" value="Amidohydro-rel"/>
</dbReference>
<comment type="caution">
    <text evidence="3">The sequence shown here is derived from an EMBL/GenBank/DDBJ whole genome shotgun (WGS) entry which is preliminary data.</text>
</comment>
<dbReference type="Pfam" id="PF01979">
    <property type="entry name" value="Amidohydro_1"/>
    <property type="match status" value="1"/>
</dbReference>
<dbReference type="SUPFAM" id="SSF51556">
    <property type="entry name" value="Metallo-dependent hydrolases"/>
    <property type="match status" value="1"/>
</dbReference>
<dbReference type="Gene3D" id="3.20.20.140">
    <property type="entry name" value="Metal-dependent hydrolases"/>
    <property type="match status" value="1"/>
</dbReference>
<sequence length="411" mass="42266">MTSGPHAVQTRPVFAWRAPRAFDGSRFLPGGATVLIEGARIVGVEPGDFTVPAGCEVTSYDGTLLPGLVDAHVHLVSDGQPGSLERVGSMTLEEIDVEIDKSLAAQAAGGVTTVRDLGDRGYRTLGTRDRRAPGQPRIVAAGPPITSPDGHCHFLGSIAGTPDELRAAVAEHHERGVDVIKVMASGGFLTPGTDMFGAQYTSNDIRVIVDAAHAVGLQVLAHAHSVAGIEAALAGGVDGIEHFSGIAEGGAELSDDLLDRVAAAGVAVDPTMGFDPDIMANMPPPPPQVTETFARLGLDFDQMMAQRYVDLGRMRAHGVRVVPGVDSGAMPAKPHGGAWRAVTDMVKSGYPVEEALAAGTSGAADACGVGDVTGRLAVGYDADLLVAEGDLAADPAGLGRPQAVLVRGHQI</sequence>
<protein>
    <submittedName>
        <fullName evidence="3">Amidohydrolase family protein</fullName>
    </submittedName>
</protein>
<dbReference type="InterPro" id="IPR011059">
    <property type="entry name" value="Metal-dep_hydrolase_composite"/>
</dbReference>
<reference evidence="3 4" key="1">
    <citation type="submission" date="2018-09" db="EMBL/GenBank/DDBJ databases">
        <title>Genome sequencing of Nocardioides immobilis CCTCC AB 2017083 for comparison to Nocardioides silvaticus.</title>
        <authorList>
            <person name="Li C."/>
            <person name="Wang G."/>
        </authorList>
    </citation>
    <scope>NUCLEOTIDE SEQUENCE [LARGE SCALE GENOMIC DNA]</scope>
    <source>
        <strain evidence="3 4">CCTCC AB 2017083</strain>
    </source>
</reference>
<evidence type="ECO:0000256" key="1">
    <source>
        <dbReference type="SAM" id="MobiDB-lite"/>
    </source>
</evidence>
<organism evidence="3 4">
    <name type="scientific">Nocardioides immobilis</name>
    <dbReference type="NCBI Taxonomy" id="2049295"/>
    <lineage>
        <taxon>Bacteria</taxon>
        <taxon>Bacillati</taxon>
        <taxon>Actinomycetota</taxon>
        <taxon>Actinomycetes</taxon>
        <taxon>Propionibacteriales</taxon>
        <taxon>Nocardioidaceae</taxon>
        <taxon>Nocardioides</taxon>
    </lineage>
</organism>
<feature type="region of interest" description="Disordered" evidence="1">
    <location>
        <begin position="124"/>
        <end position="143"/>
    </location>
</feature>
<dbReference type="Proteomes" id="UP000283644">
    <property type="component" value="Unassembled WGS sequence"/>
</dbReference>